<evidence type="ECO:0000256" key="7">
    <source>
        <dbReference type="ARBA" id="ARBA00022729"/>
    </source>
</evidence>
<evidence type="ECO:0000313" key="19">
    <source>
        <dbReference type="EMBL" id="THV37934.1"/>
    </source>
</evidence>
<dbReference type="Proteomes" id="UP000307378">
    <property type="component" value="Unassembled WGS sequence"/>
</dbReference>
<evidence type="ECO:0000256" key="10">
    <source>
        <dbReference type="ARBA" id="ARBA00023077"/>
    </source>
</evidence>
<dbReference type="FunFam" id="2.170.130.10:FF:000001">
    <property type="entry name" value="Catecholate siderophore TonB-dependent receptor"/>
    <property type="match status" value="1"/>
</dbReference>
<feature type="domain" description="TonB-dependent receptor plug" evidence="18">
    <location>
        <begin position="63"/>
        <end position="164"/>
    </location>
</feature>
<reference evidence="19 20" key="1">
    <citation type="submission" date="2019-04" db="EMBL/GenBank/DDBJ databases">
        <title>genome sequence of strain W3.</title>
        <authorList>
            <person name="Gao J."/>
            <person name="Sun J."/>
        </authorList>
    </citation>
    <scope>NUCLEOTIDE SEQUENCE [LARGE SCALE GENOMIC DNA]</scope>
    <source>
        <strain evidence="19 20">W3</strain>
    </source>
</reference>
<sequence>MNTRIALFAGASLLALHAAAVAQEAATTELNEIVVSGQGDPTAPTEGYVAKSAASGTKTGAPVLETQRSVSVVTRDEIDDRGAETLGQALSTTAGVVGEPFGADPRFDSPVLRGFDMRNAQYLNGLRLMRSQGAPSYDIYGLERVEVLKGPASSLYGSGTPAGVINMVQKHAQFKDAYEAGTGLSIDGDAEVFFDANKALTDTFAARLTGKLAKTEEDIDELTNKRGYLGLATRWSPSDATTIDFLGSYQKDSPITPAGIPFALTGQGNDEDLRDLYAGDASVDDSDRRMTNLGYELHHEFDSGWALDQSARYQKFDWDYTGFYVSTLTAPSTINRGVIFQDEDTWTANLDTRVSGDVQTGVVDHKLLFGLDLRKYGDNTTTEFATSSALDLTNPTSATVGAPWYIKTDDLTLEQAGIYAQDELSYDKWRATLGIRHDWTDQQGTSTNNFSGATVIDQQDSATTGNVGLSYVFDSGFAPYVSYATSFDPEIGTDIDGNQLKPTTGEQWEIGVKYQPTSFEGLFSVALYDLTQDNVSVTVSEGGLSGIRQIGQVKSRGLEIEGAAEIAMGWSVKAAYSYNDAEQVGTNDGKMPANMPRHTGSLWLAYDFAEDTALEGLTLAGGIRYIGERFGDNANTYELDPVTLVDLAAKYKVTDKATLAVNVNNLTDETYVANCGSFGCYYGSGRSVMGTLTVRW</sequence>
<gene>
    <name evidence="19" type="ORF">FAA86_03735</name>
</gene>
<dbReference type="Gene3D" id="2.40.170.20">
    <property type="entry name" value="TonB-dependent receptor, beta-barrel domain"/>
    <property type="match status" value="1"/>
</dbReference>
<dbReference type="GO" id="GO:0038023">
    <property type="term" value="F:signaling receptor activity"/>
    <property type="evidence" value="ECO:0007669"/>
    <property type="project" value="InterPro"/>
</dbReference>
<evidence type="ECO:0000256" key="9">
    <source>
        <dbReference type="ARBA" id="ARBA00023065"/>
    </source>
</evidence>
<evidence type="ECO:0000259" key="17">
    <source>
        <dbReference type="Pfam" id="PF00593"/>
    </source>
</evidence>
<keyword evidence="11 14" id="KW-0472">Membrane</keyword>
<comment type="similarity">
    <text evidence="2 14 15">Belongs to the TonB-dependent receptor family.</text>
</comment>
<keyword evidence="8" id="KW-0408">Iron</keyword>
<evidence type="ECO:0000256" key="5">
    <source>
        <dbReference type="ARBA" id="ARBA00022496"/>
    </source>
</evidence>
<evidence type="ECO:0000256" key="4">
    <source>
        <dbReference type="ARBA" id="ARBA00022452"/>
    </source>
</evidence>
<keyword evidence="10 15" id="KW-0798">TonB box</keyword>
<dbReference type="InterPro" id="IPR037066">
    <property type="entry name" value="Plug_dom_sf"/>
</dbReference>
<dbReference type="PROSITE" id="PS52016">
    <property type="entry name" value="TONB_DEPENDENT_REC_3"/>
    <property type="match status" value="1"/>
</dbReference>
<feature type="signal peptide" evidence="16">
    <location>
        <begin position="1"/>
        <end position="22"/>
    </location>
</feature>
<comment type="subcellular location">
    <subcellularLocation>
        <location evidence="1 14">Cell outer membrane</location>
        <topology evidence="1 14">Multi-pass membrane protein</topology>
    </subcellularLocation>
</comment>
<evidence type="ECO:0000256" key="12">
    <source>
        <dbReference type="ARBA" id="ARBA00023170"/>
    </source>
</evidence>
<dbReference type="Pfam" id="PF07715">
    <property type="entry name" value="Plug"/>
    <property type="match status" value="1"/>
</dbReference>
<evidence type="ECO:0000259" key="18">
    <source>
        <dbReference type="Pfam" id="PF07715"/>
    </source>
</evidence>
<feature type="chain" id="PRO_5020434296" evidence="16">
    <location>
        <begin position="23"/>
        <end position="696"/>
    </location>
</feature>
<evidence type="ECO:0000256" key="6">
    <source>
        <dbReference type="ARBA" id="ARBA00022692"/>
    </source>
</evidence>
<evidence type="ECO:0000256" key="13">
    <source>
        <dbReference type="ARBA" id="ARBA00023237"/>
    </source>
</evidence>
<keyword evidence="6 14" id="KW-0812">Transmembrane</keyword>
<evidence type="ECO:0000256" key="14">
    <source>
        <dbReference type="PROSITE-ProRule" id="PRU01360"/>
    </source>
</evidence>
<dbReference type="Pfam" id="PF00593">
    <property type="entry name" value="TonB_dep_Rec_b-barrel"/>
    <property type="match status" value="1"/>
</dbReference>
<dbReference type="GO" id="GO:0009279">
    <property type="term" value="C:cell outer membrane"/>
    <property type="evidence" value="ECO:0007669"/>
    <property type="project" value="UniProtKB-SubCell"/>
</dbReference>
<dbReference type="GO" id="GO:0015344">
    <property type="term" value="F:siderophore uptake transmembrane transporter activity"/>
    <property type="evidence" value="ECO:0007669"/>
    <property type="project" value="TreeGrafter"/>
</dbReference>
<dbReference type="InterPro" id="IPR036942">
    <property type="entry name" value="Beta-barrel_TonB_sf"/>
</dbReference>
<keyword evidence="3 14" id="KW-0813">Transport</keyword>
<keyword evidence="7 16" id="KW-0732">Signal</keyword>
<evidence type="ECO:0000256" key="11">
    <source>
        <dbReference type="ARBA" id="ARBA00023136"/>
    </source>
</evidence>
<evidence type="ECO:0000313" key="20">
    <source>
        <dbReference type="Proteomes" id="UP000307378"/>
    </source>
</evidence>
<keyword evidence="13 14" id="KW-0998">Cell outer membrane</keyword>
<keyword evidence="5" id="KW-0410">Iron transport</keyword>
<keyword evidence="12 19" id="KW-0675">Receptor</keyword>
<dbReference type="SUPFAM" id="SSF56935">
    <property type="entry name" value="Porins"/>
    <property type="match status" value="1"/>
</dbReference>
<evidence type="ECO:0000256" key="16">
    <source>
        <dbReference type="SAM" id="SignalP"/>
    </source>
</evidence>
<dbReference type="InterPro" id="IPR039426">
    <property type="entry name" value="TonB-dep_rcpt-like"/>
</dbReference>
<dbReference type="Gene3D" id="2.170.130.10">
    <property type="entry name" value="TonB-dependent receptor, plug domain"/>
    <property type="match status" value="1"/>
</dbReference>
<dbReference type="GO" id="GO:0015891">
    <property type="term" value="P:siderophore transport"/>
    <property type="evidence" value="ECO:0007669"/>
    <property type="project" value="InterPro"/>
</dbReference>
<evidence type="ECO:0000256" key="8">
    <source>
        <dbReference type="ARBA" id="ARBA00023004"/>
    </source>
</evidence>
<dbReference type="InterPro" id="IPR000531">
    <property type="entry name" value="Beta-barrel_TonB"/>
</dbReference>
<name>A0A4S8QBW3_9HYPH</name>
<feature type="domain" description="TonB-dependent receptor-like beta-barrel" evidence="17">
    <location>
        <begin position="235"/>
        <end position="666"/>
    </location>
</feature>
<comment type="caution">
    <text evidence="19">The sequence shown here is derived from an EMBL/GenBank/DDBJ whole genome shotgun (WGS) entry which is preliminary data.</text>
</comment>
<dbReference type="EMBL" id="STGU01000002">
    <property type="protein sequence ID" value="THV37934.1"/>
    <property type="molecule type" value="Genomic_DNA"/>
</dbReference>
<evidence type="ECO:0000256" key="2">
    <source>
        <dbReference type="ARBA" id="ARBA00009810"/>
    </source>
</evidence>
<proteinExistence type="inferred from homology"/>
<evidence type="ECO:0000256" key="15">
    <source>
        <dbReference type="RuleBase" id="RU003357"/>
    </source>
</evidence>
<dbReference type="NCBIfam" id="TIGR01783">
    <property type="entry name" value="TonB-siderophor"/>
    <property type="match status" value="1"/>
</dbReference>
<keyword evidence="4 14" id="KW-1134">Transmembrane beta strand</keyword>
<dbReference type="CDD" id="cd01347">
    <property type="entry name" value="ligand_gated_channel"/>
    <property type="match status" value="1"/>
</dbReference>
<evidence type="ECO:0000256" key="1">
    <source>
        <dbReference type="ARBA" id="ARBA00004571"/>
    </source>
</evidence>
<dbReference type="RefSeq" id="WP_136538442.1">
    <property type="nucleotide sequence ID" value="NZ_STGU01000002.1"/>
</dbReference>
<protein>
    <submittedName>
        <fullName evidence="19">TonB-dependent siderophore receptor</fullName>
    </submittedName>
</protein>
<dbReference type="AlphaFoldDB" id="A0A4S8QBW3"/>
<accession>A0A4S8QBW3</accession>
<evidence type="ECO:0000256" key="3">
    <source>
        <dbReference type="ARBA" id="ARBA00022448"/>
    </source>
</evidence>
<keyword evidence="9" id="KW-0406">Ion transport</keyword>
<dbReference type="InterPro" id="IPR012910">
    <property type="entry name" value="Plug_dom"/>
</dbReference>
<dbReference type="PANTHER" id="PTHR32552:SF68">
    <property type="entry name" value="FERRICHROME OUTER MEMBRANE TRANSPORTER_PHAGE RECEPTOR"/>
    <property type="match status" value="1"/>
</dbReference>
<dbReference type="InterPro" id="IPR010105">
    <property type="entry name" value="TonB_sidphr_rcpt"/>
</dbReference>
<organism evidence="19 20">
    <name type="scientific">Rhizobium rosettiformans W3</name>
    <dbReference type="NCBI Taxonomy" id="538378"/>
    <lineage>
        <taxon>Bacteria</taxon>
        <taxon>Pseudomonadati</taxon>
        <taxon>Pseudomonadota</taxon>
        <taxon>Alphaproteobacteria</taxon>
        <taxon>Hyphomicrobiales</taxon>
        <taxon>Rhizobiaceae</taxon>
        <taxon>Rhizobium/Agrobacterium group</taxon>
        <taxon>Rhizobium</taxon>
    </lineage>
</organism>
<dbReference type="PANTHER" id="PTHR32552">
    <property type="entry name" value="FERRICHROME IRON RECEPTOR-RELATED"/>
    <property type="match status" value="1"/>
</dbReference>